<dbReference type="PANTHER" id="PTHR43877:SF1">
    <property type="entry name" value="ACETYLTRANSFERASE"/>
    <property type="match status" value="1"/>
</dbReference>
<dbReference type="AlphaFoldDB" id="A0A1I2GZI5"/>
<dbReference type="PANTHER" id="PTHR43877">
    <property type="entry name" value="AMINOALKYLPHOSPHONATE N-ACETYLTRANSFERASE-RELATED-RELATED"/>
    <property type="match status" value="1"/>
</dbReference>
<dbReference type="PROSITE" id="PS51186">
    <property type="entry name" value="GNAT"/>
    <property type="match status" value="2"/>
</dbReference>
<dbReference type="GO" id="GO:0035447">
    <property type="term" value="F:mycothiol synthase activity"/>
    <property type="evidence" value="ECO:0007669"/>
    <property type="project" value="UniProtKB-UniRule"/>
</dbReference>
<feature type="binding site" evidence="4">
    <location>
        <begin position="89"/>
        <end position="94"/>
    </location>
    <ligand>
        <name>acetyl-CoA</name>
        <dbReference type="ChEBI" id="CHEBI:57288"/>
        <label>1</label>
    </ligand>
</feature>
<feature type="binding site" evidence="4">
    <location>
        <position position="236"/>
    </location>
    <ligand>
        <name>1D-myo-inositol 2-(L-cysteinylamino)-2-deoxy-alpha-D-glucopyranoside</name>
        <dbReference type="ChEBI" id="CHEBI:58887"/>
    </ligand>
</feature>
<feature type="binding site" evidence="4">
    <location>
        <position position="39"/>
    </location>
    <ligand>
        <name>1D-myo-inositol 2-(L-cysteinylamino)-2-deoxy-alpha-D-glucopyranoside</name>
        <dbReference type="ChEBI" id="CHEBI:58887"/>
    </ligand>
</feature>
<dbReference type="InterPro" id="IPR016181">
    <property type="entry name" value="Acyl_CoA_acyltransferase"/>
</dbReference>
<dbReference type="InterPro" id="IPR050832">
    <property type="entry name" value="Bact_Acetyltransf"/>
</dbReference>
<dbReference type="RefSeq" id="WP_093378258.1">
    <property type="nucleotide sequence ID" value="NZ_BNAN01000003.1"/>
</dbReference>
<feature type="domain" description="N-acetyltransferase" evidence="5">
    <location>
        <begin position="161"/>
        <end position="306"/>
    </location>
</feature>
<comment type="catalytic activity">
    <reaction evidence="4">
        <text>1D-myo-inositol 2-(L-cysteinylamino)-2-deoxy-alpha-D-glucopyranoside + acetyl-CoA = mycothiol + CoA + H(+)</text>
        <dbReference type="Rhea" id="RHEA:26172"/>
        <dbReference type="ChEBI" id="CHEBI:15378"/>
        <dbReference type="ChEBI" id="CHEBI:16768"/>
        <dbReference type="ChEBI" id="CHEBI:57287"/>
        <dbReference type="ChEBI" id="CHEBI:57288"/>
        <dbReference type="ChEBI" id="CHEBI:58887"/>
        <dbReference type="EC" id="2.3.1.189"/>
    </reaction>
</comment>
<keyword evidence="1 4" id="KW-0808">Transferase</keyword>
<evidence type="ECO:0000256" key="4">
    <source>
        <dbReference type="HAMAP-Rule" id="MF_01698"/>
    </source>
</evidence>
<organism evidence="6 7">
    <name type="scientific">Flavimobilis marinus</name>
    <dbReference type="NCBI Taxonomy" id="285351"/>
    <lineage>
        <taxon>Bacteria</taxon>
        <taxon>Bacillati</taxon>
        <taxon>Actinomycetota</taxon>
        <taxon>Actinomycetes</taxon>
        <taxon>Micrococcales</taxon>
        <taxon>Jonesiaceae</taxon>
        <taxon>Flavimobilis</taxon>
    </lineage>
</organism>
<dbReference type="EMBL" id="FONZ01000003">
    <property type="protein sequence ID" value="SFF22822.1"/>
    <property type="molecule type" value="Genomic_DNA"/>
</dbReference>
<dbReference type="GO" id="GO:0010125">
    <property type="term" value="P:mycothiol biosynthetic process"/>
    <property type="evidence" value="ECO:0007669"/>
    <property type="project" value="UniProtKB-UniRule"/>
</dbReference>
<dbReference type="NCBIfam" id="TIGR03448">
    <property type="entry name" value="mycothiol_MshD"/>
    <property type="match status" value="1"/>
</dbReference>
<dbReference type="SUPFAM" id="SSF55729">
    <property type="entry name" value="Acyl-CoA N-acyltransferases (Nat)"/>
    <property type="match status" value="2"/>
</dbReference>
<dbReference type="HAMAP" id="MF_01698">
    <property type="entry name" value="MshD"/>
    <property type="match status" value="1"/>
</dbReference>
<keyword evidence="7" id="KW-1185">Reference proteome</keyword>
<comment type="function">
    <text evidence="4">Catalyzes the transfer of acetyl from acetyl-CoA to desacetylmycothiol (Cys-GlcN-Ins) to form mycothiol.</text>
</comment>
<gene>
    <name evidence="4" type="primary">mshD</name>
    <name evidence="6" type="ORF">SAMN04488035_2093</name>
</gene>
<comment type="subunit">
    <text evidence="4">Monomer.</text>
</comment>
<evidence type="ECO:0000256" key="2">
    <source>
        <dbReference type="ARBA" id="ARBA00022737"/>
    </source>
</evidence>
<dbReference type="Pfam" id="PF00583">
    <property type="entry name" value="Acetyltransf_1"/>
    <property type="match status" value="2"/>
</dbReference>
<dbReference type="STRING" id="285351.SAMN04488035_2093"/>
<evidence type="ECO:0000259" key="5">
    <source>
        <dbReference type="PROSITE" id="PS51186"/>
    </source>
</evidence>
<dbReference type="Gene3D" id="3.40.630.30">
    <property type="match status" value="1"/>
</dbReference>
<dbReference type="OrthoDB" id="3208058at2"/>
<evidence type="ECO:0000256" key="1">
    <source>
        <dbReference type="ARBA" id="ARBA00022679"/>
    </source>
</evidence>
<keyword evidence="3 4" id="KW-0012">Acyltransferase</keyword>
<dbReference type="EC" id="2.3.1.189" evidence="4"/>
<dbReference type="InterPro" id="IPR000182">
    <property type="entry name" value="GNAT_dom"/>
</dbReference>
<dbReference type="Proteomes" id="UP000198520">
    <property type="component" value="Unassembled WGS sequence"/>
</dbReference>
<accession>A0A1I2GZI5</accession>
<evidence type="ECO:0000256" key="3">
    <source>
        <dbReference type="ARBA" id="ARBA00023315"/>
    </source>
</evidence>
<reference evidence="7" key="1">
    <citation type="submission" date="2016-10" db="EMBL/GenBank/DDBJ databases">
        <authorList>
            <person name="Varghese N."/>
            <person name="Submissions S."/>
        </authorList>
    </citation>
    <scope>NUCLEOTIDE SEQUENCE [LARGE SCALE GENOMIC DNA]</scope>
    <source>
        <strain evidence="7">DSM 19083</strain>
    </source>
</reference>
<sequence length="306" mass="32342">MDNDQVEHVTGPLAVADAEAVERLARAAEHVDGRPALSEQPLLRLTQDDAPVHHLLVRAEDDLAGYAQLDLGAPGAASVEVVVHPFARRHGVGTTLVAVARDTARTAGADGIRVWAEGGDPAAQGLAARLGLEPVRELVLMSRDLTSGTLPTGPVPLPDGVAVRRFVVGQDEDALLRVNARAFDWHPEQGRMSLADLRARQTEPWFDAADILLLEEGDALVAFVWLKLVQGDDAGELYVVAVDPDAQGRGLGTVTTALALRHLADAGLAQATLWTEADNVRAVATYGRAGFTTASSRVQLGDVPPA</sequence>
<comment type="caution">
    <text evidence="4">Lacks conserved residue(s) required for the propagation of feature annotation.</text>
</comment>
<feature type="binding site" evidence="4">
    <location>
        <position position="188"/>
    </location>
    <ligand>
        <name>1D-myo-inositol 2-(L-cysteinylamino)-2-deoxy-alpha-D-glucopyranoside</name>
        <dbReference type="ChEBI" id="CHEBI:58887"/>
    </ligand>
</feature>
<feature type="domain" description="N-acetyltransferase" evidence="5">
    <location>
        <begin position="13"/>
        <end position="146"/>
    </location>
</feature>
<dbReference type="CDD" id="cd04301">
    <property type="entry name" value="NAT_SF"/>
    <property type="match status" value="2"/>
</dbReference>
<feature type="binding site" evidence="4">
    <location>
        <begin position="247"/>
        <end position="253"/>
    </location>
    <ligand>
        <name>acetyl-CoA</name>
        <dbReference type="ChEBI" id="CHEBI:57288"/>
        <label>2</label>
    </ligand>
</feature>
<protein>
    <recommendedName>
        <fullName evidence="4">Mycothiol acetyltransferase</fullName>
        <shortName evidence="4">MSH acetyltransferase</shortName>
        <ecNumber evidence="4">2.3.1.189</ecNumber>
    </recommendedName>
    <alternativeName>
        <fullName evidence="4">Mycothiol synthase</fullName>
    </alternativeName>
</protein>
<keyword evidence="2 4" id="KW-0677">Repeat</keyword>
<proteinExistence type="inferred from homology"/>
<name>A0A1I2GZI5_9MICO</name>
<feature type="binding site" evidence="4">
    <location>
        <begin position="81"/>
        <end position="83"/>
    </location>
    <ligand>
        <name>acetyl-CoA</name>
        <dbReference type="ChEBI" id="CHEBI:57288"/>
        <label>1</label>
    </ligand>
</feature>
<dbReference type="InterPro" id="IPR017813">
    <property type="entry name" value="Mycothiol_AcTrfase"/>
</dbReference>
<comment type="similarity">
    <text evidence="4">Belongs to the acetyltransferase family. MshD subfamily.</text>
</comment>
<dbReference type="PIRSF" id="PIRSF021524">
    <property type="entry name" value="MSH_acetyltransferase"/>
    <property type="match status" value="1"/>
</dbReference>
<evidence type="ECO:0000313" key="7">
    <source>
        <dbReference type="Proteomes" id="UP000198520"/>
    </source>
</evidence>
<evidence type="ECO:0000313" key="6">
    <source>
        <dbReference type="EMBL" id="SFF22822.1"/>
    </source>
</evidence>
<feature type="binding site" evidence="4">
    <location>
        <position position="227"/>
    </location>
    <ligand>
        <name>1D-myo-inositol 2-(L-cysteinylamino)-2-deoxy-alpha-D-glucopyranoside</name>
        <dbReference type="ChEBI" id="CHEBI:58887"/>
    </ligand>
</feature>
<feature type="binding site" evidence="4">
    <location>
        <begin position="240"/>
        <end position="242"/>
    </location>
    <ligand>
        <name>acetyl-CoA</name>
        <dbReference type="ChEBI" id="CHEBI:57288"/>
        <label>2</label>
    </ligand>
</feature>